<dbReference type="OrthoDB" id="5843064at2759"/>
<dbReference type="GO" id="GO:0004725">
    <property type="term" value="F:protein tyrosine phosphatase activity"/>
    <property type="evidence" value="ECO:0007669"/>
    <property type="project" value="InterPro"/>
</dbReference>
<dbReference type="InterPro" id="IPR000242">
    <property type="entry name" value="PTP_cat"/>
</dbReference>
<feature type="non-terminal residue" evidence="2">
    <location>
        <position position="1"/>
    </location>
</feature>
<reference evidence="2 3" key="1">
    <citation type="submission" date="2018-08" db="EMBL/GenBank/DDBJ databases">
        <authorList>
            <person name="Laetsch R D."/>
            <person name="Stevens L."/>
            <person name="Kumar S."/>
            <person name="Blaxter L. M."/>
        </authorList>
    </citation>
    <scope>NUCLEOTIDE SEQUENCE [LARGE SCALE GENOMIC DNA]</scope>
</reference>
<dbReference type="PROSITE" id="PS50055">
    <property type="entry name" value="TYR_PHOSPHATASE_PTP"/>
    <property type="match status" value="1"/>
</dbReference>
<dbReference type="AlphaFoldDB" id="A0A3P7KP81"/>
<evidence type="ECO:0000313" key="2">
    <source>
        <dbReference type="EMBL" id="VDM99117.1"/>
    </source>
</evidence>
<dbReference type="InterPro" id="IPR029021">
    <property type="entry name" value="Prot-tyrosine_phosphatase-like"/>
</dbReference>
<name>A0A3P7KP81_ONCOC</name>
<protein>
    <recommendedName>
        <fullName evidence="1">Tyrosine-protein phosphatase domain-containing protein</fullName>
    </recommendedName>
</protein>
<dbReference type="CDD" id="cd00047">
    <property type="entry name" value="PTPc"/>
    <property type="match status" value="1"/>
</dbReference>
<dbReference type="PANTHER" id="PTHR19134">
    <property type="entry name" value="RECEPTOR-TYPE TYROSINE-PROTEIN PHOSPHATASE"/>
    <property type="match status" value="1"/>
</dbReference>
<sequence length="192" mass="22151">KRTCNFAHKPENVGKNRFENIVPFDHCRIVLPVVIGSINDSTYINASLVKGYFYPYILAQDPLDEQTCYDFWCMIGEQNSRAVVMLSSESEFTPTEKYWPSEVGRIKTFGRDAEVSIKLIGEELFSTFALRKFTYKFAKEKAYREVMQYAYLCWPADKILPESTESIIDLISRVLSLQSDHQEAGPIILHSR</sequence>
<dbReference type="PANTHER" id="PTHR19134:SF449">
    <property type="entry name" value="TYROSINE-PROTEIN PHOSPHATASE 1"/>
    <property type="match status" value="1"/>
</dbReference>
<dbReference type="Proteomes" id="UP000271087">
    <property type="component" value="Unassembled WGS sequence"/>
</dbReference>
<accession>A0A3P7KP81</accession>
<dbReference type="SMART" id="SM00194">
    <property type="entry name" value="PTPc"/>
    <property type="match status" value="1"/>
</dbReference>
<evidence type="ECO:0000259" key="1">
    <source>
        <dbReference type="PROSITE" id="PS50055"/>
    </source>
</evidence>
<dbReference type="InterPro" id="IPR050348">
    <property type="entry name" value="Protein-Tyr_Phosphatase"/>
</dbReference>
<dbReference type="SUPFAM" id="SSF52799">
    <property type="entry name" value="(Phosphotyrosine protein) phosphatases II"/>
    <property type="match status" value="1"/>
</dbReference>
<dbReference type="Gene3D" id="3.90.190.10">
    <property type="entry name" value="Protein tyrosine phosphatase superfamily"/>
    <property type="match status" value="1"/>
</dbReference>
<feature type="domain" description="Tyrosine-protein phosphatase" evidence="1">
    <location>
        <begin position="1"/>
        <end position="192"/>
    </location>
</feature>
<keyword evidence="3" id="KW-1185">Reference proteome</keyword>
<evidence type="ECO:0000313" key="3">
    <source>
        <dbReference type="Proteomes" id="UP000271087"/>
    </source>
</evidence>
<dbReference type="EMBL" id="UYRW01010768">
    <property type="protein sequence ID" value="VDM99117.1"/>
    <property type="molecule type" value="Genomic_DNA"/>
</dbReference>
<proteinExistence type="predicted"/>
<gene>
    <name evidence="2" type="ORF">NOO_LOCUS12476</name>
</gene>
<dbReference type="Pfam" id="PF00102">
    <property type="entry name" value="Y_phosphatase"/>
    <property type="match status" value="1"/>
</dbReference>
<organism evidence="2 3">
    <name type="scientific">Onchocerca ochengi</name>
    <name type="common">Filarial nematode worm</name>
    <dbReference type="NCBI Taxonomy" id="42157"/>
    <lineage>
        <taxon>Eukaryota</taxon>
        <taxon>Metazoa</taxon>
        <taxon>Ecdysozoa</taxon>
        <taxon>Nematoda</taxon>
        <taxon>Chromadorea</taxon>
        <taxon>Rhabditida</taxon>
        <taxon>Spirurina</taxon>
        <taxon>Spiruromorpha</taxon>
        <taxon>Filarioidea</taxon>
        <taxon>Onchocercidae</taxon>
        <taxon>Onchocerca</taxon>
    </lineage>
</organism>